<keyword evidence="2" id="KW-1185">Reference proteome</keyword>
<proteinExistence type="predicted"/>
<name>A0ABV4WXA6_9CYAN</name>
<dbReference type="EMBL" id="JBHFNT010000319">
    <property type="protein sequence ID" value="MFB2839753.1"/>
    <property type="molecule type" value="Genomic_DNA"/>
</dbReference>
<evidence type="ECO:0000313" key="2">
    <source>
        <dbReference type="Proteomes" id="UP001576780"/>
    </source>
</evidence>
<dbReference type="RefSeq" id="WP_413282016.1">
    <property type="nucleotide sequence ID" value="NZ_JBHFNT010000319.1"/>
</dbReference>
<protein>
    <submittedName>
        <fullName evidence="1">DUF29 family protein</fullName>
    </submittedName>
</protein>
<organism evidence="1 2">
    <name type="scientific">Floridaenema evergladense BLCC-F167</name>
    <dbReference type="NCBI Taxonomy" id="3153639"/>
    <lineage>
        <taxon>Bacteria</taxon>
        <taxon>Bacillati</taxon>
        <taxon>Cyanobacteriota</taxon>
        <taxon>Cyanophyceae</taxon>
        <taxon>Oscillatoriophycideae</taxon>
        <taxon>Aerosakkonematales</taxon>
        <taxon>Aerosakkonemataceae</taxon>
        <taxon>Floridanema</taxon>
        <taxon>Floridanema evergladense</taxon>
    </lineage>
</organism>
<dbReference type="Proteomes" id="UP001576780">
    <property type="component" value="Unassembled WGS sequence"/>
</dbReference>
<comment type="caution">
    <text evidence="1">The sequence shown here is derived from an EMBL/GenBank/DDBJ whole genome shotgun (WGS) entry which is preliminary data.</text>
</comment>
<reference evidence="1 2" key="1">
    <citation type="submission" date="2024-09" db="EMBL/GenBank/DDBJ databases">
        <title>Floridaenema gen nov. (Aerosakkonemataceae, Aerosakkonematales ord. nov., Cyanobacteria) from benthic tropical and subtropical fresh waters, with the description of four new species.</title>
        <authorList>
            <person name="Moretto J.A."/>
            <person name="Berthold D.E."/>
            <person name="Lefler F.W."/>
            <person name="Huang I.-S."/>
            <person name="Laughinghouse H. IV."/>
        </authorList>
    </citation>
    <scope>NUCLEOTIDE SEQUENCE [LARGE SCALE GENOMIC DNA]</scope>
    <source>
        <strain evidence="1 2">BLCC-F167</strain>
    </source>
</reference>
<dbReference type="Pfam" id="PF01724">
    <property type="entry name" value="DUF29"/>
    <property type="match status" value="1"/>
</dbReference>
<accession>A0ABV4WXA6</accession>
<evidence type="ECO:0000313" key="1">
    <source>
        <dbReference type="EMBL" id="MFB2839753.1"/>
    </source>
</evidence>
<gene>
    <name evidence="1" type="ORF">ACE1CA_35130</name>
</gene>
<sequence length="113" mass="12783">MDSDNSRTALQDYQPSGRKSQLKTLLTGSDRTSISCHAFKSLIKIAGEQGGRGAGERIRRIFFCFQTIQFKCGTPYQYGLALAVRETPLNYEDFPADCSYDLEQILDLEFFPQ</sequence>